<sequence>MTEAQIQQAALAAIRAMDPKARAAFIAMHEAQNEQTAEVARAYAVEGVSRQVRLGSMALESSRVMDGLVDLVADTLAA</sequence>
<dbReference type="EMBL" id="VIFK01000523">
    <property type="protein sequence ID" value="TQE92929.1"/>
    <property type="molecule type" value="Genomic_DNA"/>
</dbReference>
<name>A0A540V831_9GAMM</name>
<reference evidence="1 2" key="1">
    <citation type="submission" date="2019-06" db="EMBL/GenBank/DDBJ databases">
        <title>Metagenome assembled Genome of Spiribacter salinus SL48-SHIP from the microbial mat of Salt Lake 48 (Novosibirsk region, Russia).</title>
        <authorList>
            <person name="Shipova A."/>
            <person name="Rozanov A.S."/>
            <person name="Bryanskaya A.V."/>
            <person name="Peltek S.E."/>
        </authorList>
    </citation>
    <scope>NUCLEOTIDE SEQUENCE [LARGE SCALE GENOMIC DNA]</scope>
    <source>
        <strain evidence="1">SL48-SHIP-2</strain>
    </source>
</reference>
<dbReference type="Proteomes" id="UP000315400">
    <property type="component" value="Unassembled WGS sequence"/>
</dbReference>
<comment type="caution">
    <text evidence="1">The sequence shown here is derived from an EMBL/GenBank/DDBJ whole genome shotgun (WGS) entry which is preliminary data.</text>
</comment>
<gene>
    <name evidence="1" type="ORF">FKY71_18680</name>
</gene>
<protein>
    <submittedName>
        <fullName evidence="1">Uncharacterized protein</fullName>
    </submittedName>
</protein>
<evidence type="ECO:0000313" key="2">
    <source>
        <dbReference type="Proteomes" id="UP000315400"/>
    </source>
</evidence>
<dbReference type="AlphaFoldDB" id="A0A540V831"/>
<organism evidence="1 2">
    <name type="scientific">Spiribacter salinus</name>
    <dbReference type="NCBI Taxonomy" id="1335746"/>
    <lineage>
        <taxon>Bacteria</taxon>
        <taxon>Pseudomonadati</taxon>
        <taxon>Pseudomonadota</taxon>
        <taxon>Gammaproteobacteria</taxon>
        <taxon>Chromatiales</taxon>
        <taxon>Ectothiorhodospiraceae</taxon>
        <taxon>Spiribacter</taxon>
    </lineage>
</organism>
<evidence type="ECO:0000313" key="1">
    <source>
        <dbReference type="EMBL" id="TQE92929.1"/>
    </source>
</evidence>
<proteinExistence type="predicted"/>
<accession>A0A540V831</accession>